<keyword evidence="2" id="KW-1133">Transmembrane helix</keyword>
<accession>A0A9J7XR93</accession>
<keyword evidence="2" id="KW-0472">Membrane</keyword>
<evidence type="ECO:0000259" key="3">
    <source>
        <dbReference type="Pfam" id="PF16064"/>
    </source>
</evidence>
<dbReference type="InterPro" id="IPR032071">
    <property type="entry name" value="DUF4806"/>
</dbReference>
<evidence type="ECO:0000256" key="1">
    <source>
        <dbReference type="SAM" id="MobiDB-lite"/>
    </source>
</evidence>
<sequence length="426" mass="48122">MRNMNDYFDFRVFLLSHVRRNERIVHDRPITSQWRHFAICWRSRIELQVTAILNSWQVFFYIPLLWSLWMRLTLMAARKMDIIPFEWFKGTERKVCWWPPVSLSNVTKAVKEHTPPASNWIACNVRVMGNAASYAEARVKLHQAEYSSDLTDTENISRKKRPSAKILQSQLSTQLQSSENSDSSEELPPTPPNQLLWPAVREVSNHFQNPTAQRGTSPTATITSPTARGVASSPATVTSPTALGVSRPPARGVASPTCEAMFTKILTVLEEVKETQRVHGKMLNVLLKKQDGSMVEVPEGVVLPLKTQADLEALDQKLGDRSVMSAVVAMVADVGGTSIDDATRRMMKYIFSNELALEYNLFGRHGKKKFKDLRIFNVVYEALKNNPLTSKVNQQEAERALSKWFTGARDRGGQRASRIHQKMAAV</sequence>
<keyword evidence="2" id="KW-0812">Transmembrane</keyword>
<feature type="transmembrane region" description="Helical" evidence="2">
    <location>
        <begin position="51"/>
        <end position="70"/>
    </location>
</feature>
<keyword evidence="5" id="KW-1185">Reference proteome</keyword>
<feature type="compositionally biased region" description="Low complexity" evidence="1">
    <location>
        <begin position="167"/>
        <end position="178"/>
    </location>
</feature>
<organism evidence="4 5">
    <name type="scientific">Cyprinus carpio carpio</name>
    <dbReference type="NCBI Taxonomy" id="630221"/>
    <lineage>
        <taxon>Eukaryota</taxon>
        <taxon>Metazoa</taxon>
        <taxon>Chordata</taxon>
        <taxon>Craniata</taxon>
        <taxon>Vertebrata</taxon>
        <taxon>Euteleostomi</taxon>
        <taxon>Actinopterygii</taxon>
        <taxon>Neopterygii</taxon>
        <taxon>Teleostei</taxon>
        <taxon>Ostariophysi</taxon>
        <taxon>Cypriniformes</taxon>
        <taxon>Cyprinidae</taxon>
        <taxon>Cyprininae</taxon>
        <taxon>Cyprinus</taxon>
    </lineage>
</organism>
<evidence type="ECO:0000313" key="5">
    <source>
        <dbReference type="Proteomes" id="UP001108240"/>
    </source>
</evidence>
<dbReference type="PANTHER" id="PTHR34153:SF2">
    <property type="entry name" value="SI:CH211-262H13.3-RELATED"/>
    <property type="match status" value="1"/>
</dbReference>
<protein>
    <recommendedName>
        <fullName evidence="3">DUF4806 domain-containing protein</fullName>
    </recommendedName>
</protein>
<feature type="region of interest" description="Disordered" evidence="1">
    <location>
        <begin position="150"/>
        <end position="195"/>
    </location>
</feature>
<dbReference type="GeneTree" id="ENSGT01000000216007"/>
<feature type="compositionally biased region" description="Low complexity" evidence="1">
    <location>
        <begin position="216"/>
        <end position="227"/>
    </location>
</feature>
<name>A0A9J7XR93_CYPCA</name>
<dbReference type="OMA" id="ICWRSRI"/>
<feature type="region of interest" description="Disordered" evidence="1">
    <location>
        <begin position="208"/>
        <end position="254"/>
    </location>
</feature>
<reference evidence="4" key="1">
    <citation type="submission" date="2025-08" db="UniProtKB">
        <authorList>
            <consortium name="Ensembl"/>
        </authorList>
    </citation>
    <scope>IDENTIFICATION</scope>
</reference>
<dbReference type="Pfam" id="PF16064">
    <property type="entry name" value="DUF4806"/>
    <property type="match status" value="1"/>
</dbReference>
<evidence type="ECO:0000313" key="4">
    <source>
        <dbReference type="Ensembl" id="ENSCCRP00000110332.1"/>
    </source>
</evidence>
<dbReference type="Ensembl" id="ENSCCRT00000154714.1">
    <property type="protein sequence ID" value="ENSCCRP00000110332.1"/>
    <property type="gene ID" value="ENSCCRG00000081311.1"/>
</dbReference>
<feature type="domain" description="DUF4806" evidence="3">
    <location>
        <begin position="299"/>
        <end position="377"/>
    </location>
</feature>
<dbReference type="Proteomes" id="UP001108240">
    <property type="component" value="Unplaced"/>
</dbReference>
<proteinExistence type="predicted"/>
<dbReference type="PANTHER" id="PTHR34153">
    <property type="entry name" value="SI:CH211-262H13.3-RELATED-RELATED"/>
    <property type="match status" value="1"/>
</dbReference>
<evidence type="ECO:0000256" key="2">
    <source>
        <dbReference type="SAM" id="Phobius"/>
    </source>
</evidence>
<dbReference type="AlphaFoldDB" id="A0A9J7XR93"/>
<reference evidence="4" key="2">
    <citation type="submission" date="2025-09" db="UniProtKB">
        <authorList>
            <consortium name="Ensembl"/>
        </authorList>
    </citation>
    <scope>IDENTIFICATION</scope>
</reference>